<keyword evidence="10" id="KW-0460">Magnesium</keyword>
<dbReference type="EC" id="2.7.1.20" evidence="4 10"/>
<comment type="similarity">
    <text evidence="3 10">Belongs to the carbohydrate kinase PfkB family.</text>
</comment>
<dbReference type="eggNOG" id="KOG2854">
    <property type="taxonomic scope" value="Eukaryota"/>
</dbReference>
<accession>V7AQ36</accession>
<dbReference type="Gramene" id="ESW06708">
    <property type="protein sequence ID" value="ESW06708"/>
    <property type="gene ID" value="PHAVU_010G070000g"/>
</dbReference>
<dbReference type="GO" id="GO:0005524">
    <property type="term" value="F:ATP binding"/>
    <property type="evidence" value="ECO:0007669"/>
    <property type="project" value="UniProtKB-UniRule"/>
</dbReference>
<dbReference type="GO" id="GO:0006144">
    <property type="term" value="P:purine nucleobase metabolic process"/>
    <property type="evidence" value="ECO:0007669"/>
    <property type="project" value="TreeGrafter"/>
</dbReference>
<dbReference type="OrthoDB" id="432447at2759"/>
<dbReference type="PANTHER" id="PTHR45769:SF3">
    <property type="entry name" value="ADENOSINE KINASE"/>
    <property type="match status" value="1"/>
</dbReference>
<dbReference type="SUPFAM" id="SSF53613">
    <property type="entry name" value="Ribokinase-like"/>
    <property type="match status" value="1"/>
</dbReference>
<evidence type="ECO:0000256" key="4">
    <source>
        <dbReference type="ARBA" id="ARBA00012119"/>
    </source>
</evidence>
<dbReference type="InterPro" id="IPR011611">
    <property type="entry name" value="PfkB_dom"/>
</dbReference>
<protein>
    <recommendedName>
        <fullName evidence="4 10">Adenosine kinase</fullName>
        <shortName evidence="10">AK</shortName>
        <ecNumber evidence="4 10">2.7.1.20</ecNumber>
    </recommendedName>
    <alternativeName>
        <fullName evidence="10">Adenosine 5'-phosphotransferase</fullName>
    </alternativeName>
</protein>
<dbReference type="InterPro" id="IPR001805">
    <property type="entry name" value="Adenokinase"/>
</dbReference>
<dbReference type="AlphaFoldDB" id="V7AQ36"/>
<proteinExistence type="inferred from homology"/>
<dbReference type="SMR" id="V7AQ36"/>
<comment type="function">
    <text evidence="10">ATP dependent phosphorylation of adenosine and other related nucleoside analogs to monophosphate derivatives.</text>
</comment>
<keyword evidence="13" id="KW-1185">Reference proteome</keyword>
<evidence type="ECO:0000256" key="9">
    <source>
        <dbReference type="ARBA" id="ARBA00022840"/>
    </source>
</evidence>
<dbReference type="UniPathway" id="UPA00588">
    <property type="reaction ID" value="UER00659"/>
</dbReference>
<dbReference type="Proteomes" id="UP000000226">
    <property type="component" value="Chromosome 10"/>
</dbReference>
<comment type="cofactor">
    <cofactor evidence="1 10">
        <name>Mg(2+)</name>
        <dbReference type="ChEBI" id="CHEBI:18420"/>
    </cofactor>
</comment>
<sequence>MLQVPNATGYIGYIGKDKFGEEMKKRCSLDGVHYYEIDTAPMGTCTVCVVGGESVSPDSIQLVVEHAATNSKTFMMNLFAPFICEFFKDALVKVLLYMDYVFGNENEARTFSKVQGWEVIITQQIGEL</sequence>
<reference evidence="13" key="1">
    <citation type="journal article" date="2014" name="Nat. Genet.">
        <title>A reference genome for common bean and genome-wide analysis of dual domestications.</title>
        <authorList>
            <person name="Schmutz J."/>
            <person name="McClean P.E."/>
            <person name="Mamidi S."/>
            <person name="Wu G.A."/>
            <person name="Cannon S.B."/>
            <person name="Grimwood J."/>
            <person name="Jenkins J."/>
            <person name="Shu S."/>
            <person name="Song Q."/>
            <person name="Chavarro C."/>
            <person name="Torres-Torres M."/>
            <person name="Geffroy V."/>
            <person name="Moghaddam S.M."/>
            <person name="Gao D."/>
            <person name="Abernathy B."/>
            <person name="Barry K."/>
            <person name="Blair M."/>
            <person name="Brick M.A."/>
            <person name="Chovatia M."/>
            <person name="Gepts P."/>
            <person name="Goodstein D.M."/>
            <person name="Gonzales M."/>
            <person name="Hellsten U."/>
            <person name="Hyten D.L."/>
            <person name="Jia G."/>
            <person name="Kelly J.D."/>
            <person name="Kudrna D."/>
            <person name="Lee R."/>
            <person name="Richard M.M."/>
            <person name="Miklas P.N."/>
            <person name="Osorno J.M."/>
            <person name="Rodrigues J."/>
            <person name="Thareau V."/>
            <person name="Urrea C.A."/>
            <person name="Wang M."/>
            <person name="Yu Y."/>
            <person name="Zhang M."/>
            <person name="Wing R.A."/>
            <person name="Cregan P.B."/>
            <person name="Rokhsar D.S."/>
            <person name="Jackson S.A."/>
        </authorList>
    </citation>
    <scope>NUCLEOTIDE SEQUENCE [LARGE SCALE GENOMIC DNA]</scope>
    <source>
        <strain evidence="13">cv. G19833</strain>
    </source>
</reference>
<dbReference type="Gene3D" id="3.30.1110.10">
    <property type="match status" value="1"/>
</dbReference>
<evidence type="ECO:0000256" key="2">
    <source>
        <dbReference type="ARBA" id="ARBA00004801"/>
    </source>
</evidence>
<name>V7AQ36_PHAVU</name>
<evidence type="ECO:0000256" key="10">
    <source>
        <dbReference type="RuleBase" id="RU368116"/>
    </source>
</evidence>
<evidence type="ECO:0000256" key="8">
    <source>
        <dbReference type="ARBA" id="ARBA00022777"/>
    </source>
</evidence>
<evidence type="ECO:0000256" key="3">
    <source>
        <dbReference type="ARBA" id="ARBA00010688"/>
    </source>
</evidence>
<organism evidence="12 13">
    <name type="scientific">Phaseolus vulgaris</name>
    <name type="common">Kidney bean</name>
    <name type="synonym">French bean</name>
    <dbReference type="NCBI Taxonomy" id="3885"/>
    <lineage>
        <taxon>Eukaryota</taxon>
        <taxon>Viridiplantae</taxon>
        <taxon>Streptophyta</taxon>
        <taxon>Embryophyta</taxon>
        <taxon>Tracheophyta</taxon>
        <taxon>Spermatophyta</taxon>
        <taxon>Magnoliopsida</taxon>
        <taxon>eudicotyledons</taxon>
        <taxon>Gunneridae</taxon>
        <taxon>Pentapetalae</taxon>
        <taxon>rosids</taxon>
        <taxon>fabids</taxon>
        <taxon>Fabales</taxon>
        <taxon>Fabaceae</taxon>
        <taxon>Papilionoideae</taxon>
        <taxon>50 kb inversion clade</taxon>
        <taxon>NPAAA clade</taxon>
        <taxon>indigoferoid/millettioid clade</taxon>
        <taxon>Phaseoleae</taxon>
        <taxon>Phaseolus</taxon>
    </lineage>
</organism>
<keyword evidence="5 10" id="KW-0808">Transferase</keyword>
<gene>
    <name evidence="12" type="ORF">PHAVU_010G070000g</name>
</gene>
<dbReference type="GO" id="GO:0006166">
    <property type="term" value="P:purine ribonucleoside salvage"/>
    <property type="evidence" value="ECO:0007669"/>
    <property type="project" value="UniProtKB-KW"/>
</dbReference>
<keyword evidence="7 10" id="KW-0547">Nucleotide-binding</keyword>
<dbReference type="InterPro" id="IPR029056">
    <property type="entry name" value="Ribokinase-like"/>
</dbReference>
<dbReference type="GO" id="GO:0005829">
    <property type="term" value="C:cytosol"/>
    <property type="evidence" value="ECO:0007669"/>
    <property type="project" value="TreeGrafter"/>
</dbReference>
<dbReference type="Gene3D" id="3.40.1190.20">
    <property type="match status" value="2"/>
</dbReference>
<dbReference type="GO" id="GO:0044209">
    <property type="term" value="P:AMP salvage"/>
    <property type="evidence" value="ECO:0007669"/>
    <property type="project" value="UniProtKB-UniRule"/>
</dbReference>
<dbReference type="STRING" id="3885.V7AQ36"/>
<evidence type="ECO:0000256" key="1">
    <source>
        <dbReference type="ARBA" id="ARBA00001946"/>
    </source>
</evidence>
<dbReference type="EMBL" id="CM002297">
    <property type="protein sequence ID" value="ESW06708.1"/>
    <property type="molecule type" value="Genomic_DNA"/>
</dbReference>
<evidence type="ECO:0000313" key="13">
    <source>
        <dbReference type="Proteomes" id="UP000000226"/>
    </source>
</evidence>
<dbReference type="PANTHER" id="PTHR45769">
    <property type="entry name" value="ADENOSINE KINASE"/>
    <property type="match status" value="1"/>
</dbReference>
<comment type="catalytic activity">
    <reaction evidence="10">
        <text>adenosine + ATP = AMP + ADP + H(+)</text>
        <dbReference type="Rhea" id="RHEA:20824"/>
        <dbReference type="ChEBI" id="CHEBI:15378"/>
        <dbReference type="ChEBI" id="CHEBI:16335"/>
        <dbReference type="ChEBI" id="CHEBI:30616"/>
        <dbReference type="ChEBI" id="CHEBI:456215"/>
        <dbReference type="ChEBI" id="CHEBI:456216"/>
        <dbReference type="EC" id="2.7.1.20"/>
    </reaction>
</comment>
<evidence type="ECO:0000259" key="11">
    <source>
        <dbReference type="Pfam" id="PF00294"/>
    </source>
</evidence>
<evidence type="ECO:0000256" key="6">
    <source>
        <dbReference type="ARBA" id="ARBA00022726"/>
    </source>
</evidence>
<feature type="domain" description="Carbohydrate kinase PfkB" evidence="11">
    <location>
        <begin position="55"/>
        <end position="118"/>
    </location>
</feature>
<dbReference type="GO" id="GO:0004001">
    <property type="term" value="F:adenosine kinase activity"/>
    <property type="evidence" value="ECO:0007669"/>
    <property type="project" value="UniProtKB-UniRule"/>
</dbReference>
<evidence type="ECO:0000256" key="7">
    <source>
        <dbReference type="ARBA" id="ARBA00022741"/>
    </source>
</evidence>
<evidence type="ECO:0000256" key="5">
    <source>
        <dbReference type="ARBA" id="ARBA00022679"/>
    </source>
</evidence>
<keyword evidence="6 10" id="KW-0660">Purine salvage</keyword>
<evidence type="ECO:0000313" key="12">
    <source>
        <dbReference type="EMBL" id="ESW06708.1"/>
    </source>
</evidence>
<keyword evidence="9 10" id="KW-0067">ATP-binding</keyword>
<comment type="pathway">
    <text evidence="2 10">Purine metabolism; AMP biosynthesis via salvage pathway; AMP from adenosine: step 1/1.</text>
</comment>
<dbReference type="GO" id="GO:0005634">
    <property type="term" value="C:nucleus"/>
    <property type="evidence" value="ECO:0007669"/>
    <property type="project" value="TreeGrafter"/>
</dbReference>
<dbReference type="Pfam" id="PF00294">
    <property type="entry name" value="PfkB"/>
    <property type="match status" value="1"/>
</dbReference>
<keyword evidence="8 10" id="KW-0418">Kinase</keyword>